<dbReference type="InterPro" id="IPR010611">
    <property type="entry name" value="3D_dom"/>
</dbReference>
<comment type="caution">
    <text evidence="2">The sequence shown here is derived from an EMBL/GenBank/DDBJ whole genome shotgun (WGS) entry which is preliminary data.</text>
</comment>
<dbReference type="EMBL" id="JAEHFX010000002">
    <property type="protein sequence ID" value="MBK0402537.1"/>
    <property type="molecule type" value="Genomic_DNA"/>
</dbReference>
<evidence type="ECO:0000313" key="2">
    <source>
        <dbReference type="EMBL" id="MBK0402537.1"/>
    </source>
</evidence>
<gene>
    <name evidence="2" type="ORF">I5M27_06040</name>
</gene>
<dbReference type="RefSeq" id="WP_200505282.1">
    <property type="nucleotide sequence ID" value="NZ_JAEHFX010000002.1"/>
</dbReference>
<dbReference type="Pfam" id="PF06725">
    <property type="entry name" value="3D"/>
    <property type="match status" value="1"/>
</dbReference>
<proteinExistence type="predicted"/>
<protein>
    <recommendedName>
        <fullName evidence="1">3D domain-containing protein</fullName>
    </recommendedName>
</protein>
<dbReference type="Proteomes" id="UP000644147">
    <property type="component" value="Unassembled WGS sequence"/>
</dbReference>
<evidence type="ECO:0000259" key="1">
    <source>
        <dbReference type="Pfam" id="PF06725"/>
    </source>
</evidence>
<organism evidence="2 3">
    <name type="scientific">Adhaeribacter terrigena</name>
    <dbReference type="NCBI Taxonomy" id="2793070"/>
    <lineage>
        <taxon>Bacteria</taxon>
        <taxon>Pseudomonadati</taxon>
        <taxon>Bacteroidota</taxon>
        <taxon>Cytophagia</taxon>
        <taxon>Cytophagales</taxon>
        <taxon>Hymenobacteraceae</taxon>
        <taxon>Adhaeribacter</taxon>
    </lineage>
</organism>
<accession>A0ABS1BZE6</accession>
<dbReference type="InterPro" id="IPR036908">
    <property type="entry name" value="RlpA-like_sf"/>
</dbReference>
<evidence type="ECO:0000313" key="3">
    <source>
        <dbReference type="Proteomes" id="UP000644147"/>
    </source>
</evidence>
<reference evidence="2 3" key="1">
    <citation type="submission" date="2020-12" db="EMBL/GenBank/DDBJ databases">
        <title>Bacterial novel species Adhaeribacter sp. BT258 isolated from soil.</title>
        <authorList>
            <person name="Jung H.-Y."/>
        </authorList>
    </citation>
    <scope>NUCLEOTIDE SEQUENCE [LARGE SCALE GENOMIC DNA]</scope>
    <source>
        <strain evidence="2 3">BT258</strain>
    </source>
</reference>
<dbReference type="SUPFAM" id="SSF50685">
    <property type="entry name" value="Barwin-like endoglucanases"/>
    <property type="match status" value="1"/>
</dbReference>
<dbReference type="Gene3D" id="2.40.40.10">
    <property type="entry name" value="RlpA-like domain"/>
    <property type="match status" value="1"/>
</dbReference>
<keyword evidence="3" id="KW-1185">Reference proteome</keyword>
<feature type="domain" description="3D" evidence="1">
    <location>
        <begin position="153"/>
        <end position="213"/>
    </location>
</feature>
<dbReference type="CDD" id="cd22785">
    <property type="entry name" value="DPBB_MltA-like"/>
    <property type="match status" value="1"/>
</dbReference>
<name>A0ABS1BZE6_9BACT</name>
<sequence>MPARLVMLIVLLLVTGKAWSQISQADFNYPPPENPAKLKKLRLWASHYFVHQFKSGGSVPLVYRNGKPSGLFAEACDFCEASLQGTAHITDADGNIHVMKYASSGRRTFVDCRNCEKFSDSNQATVKNWGKSLWIKSTGFSGALRRYKLIPFRSIAVDRKVIPYGTVIFIPEAKGQEIELPDGTKITHDGYFFAADNGGLVNNNHIDVFTGISTANPFPELIKSSDNHTFEAFVVTEKAIVNSLKEAHKK</sequence>